<feature type="compositionally biased region" description="Pro residues" evidence="1">
    <location>
        <begin position="1"/>
        <end position="16"/>
    </location>
</feature>
<dbReference type="RefSeq" id="WP_030289864.1">
    <property type="nucleotide sequence ID" value="NZ_JBEZYM010000031.1"/>
</dbReference>
<name>A0A1E7MV47_KITAU</name>
<proteinExistence type="predicted"/>
<evidence type="ECO:0000313" key="3">
    <source>
        <dbReference type="EMBL" id="OEV32295.1"/>
    </source>
</evidence>
<evidence type="ECO:0000313" key="4">
    <source>
        <dbReference type="Proteomes" id="UP000037395"/>
    </source>
</evidence>
<gene>
    <name evidence="3" type="ORF">HS99_0016420</name>
</gene>
<sequence>MSDLPTEPPTELPAEPPAEETVLATTPEPEAATGPTPDALAEEARTNRLTATALLATSALALLLILAGLITALAAGERTARPVALADLTSQHGAGPLLLGLGLLALSAAPALGILVTVARWLRTGDRRHALLAALVVALLLGGALLG</sequence>
<accession>A0A1E7MV47</accession>
<feature type="transmembrane region" description="Helical" evidence="2">
    <location>
        <begin position="53"/>
        <end position="76"/>
    </location>
</feature>
<feature type="region of interest" description="Disordered" evidence="1">
    <location>
        <begin position="1"/>
        <end position="37"/>
    </location>
</feature>
<organism evidence="3 4">
    <name type="scientific">Kitasatospora aureofaciens</name>
    <name type="common">Streptomyces aureofaciens</name>
    <dbReference type="NCBI Taxonomy" id="1894"/>
    <lineage>
        <taxon>Bacteria</taxon>
        <taxon>Bacillati</taxon>
        <taxon>Actinomycetota</taxon>
        <taxon>Actinomycetes</taxon>
        <taxon>Kitasatosporales</taxon>
        <taxon>Streptomycetaceae</taxon>
        <taxon>Kitasatospora</taxon>
    </lineage>
</organism>
<evidence type="ECO:0000256" key="1">
    <source>
        <dbReference type="SAM" id="MobiDB-lite"/>
    </source>
</evidence>
<feature type="transmembrane region" description="Helical" evidence="2">
    <location>
        <begin position="96"/>
        <end position="118"/>
    </location>
</feature>
<feature type="transmembrane region" description="Helical" evidence="2">
    <location>
        <begin position="130"/>
        <end position="146"/>
    </location>
</feature>
<dbReference type="AlphaFoldDB" id="A0A1E7MV47"/>
<dbReference type="Proteomes" id="UP000037395">
    <property type="component" value="Unassembled WGS sequence"/>
</dbReference>
<comment type="caution">
    <text evidence="3">The sequence shown here is derived from an EMBL/GenBank/DDBJ whole genome shotgun (WGS) entry which is preliminary data.</text>
</comment>
<keyword evidence="2" id="KW-0472">Membrane</keyword>
<evidence type="ECO:0000256" key="2">
    <source>
        <dbReference type="SAM" id="Phobius"/>
    </source>
</evidence>
<keyword evidence="2" id="KW-1133">Transmembrane helix</keyword>
<feature type="compositionally biased region" description="Low complexity" evidence="1">
    <location>
        <begin position="19"/>
        <end position="37"/>
    </location>
</feature>
<keyword evidence="2" id="KW-0812">Transmembrane</keyword>
<reference evidence="3" key="1">
    <citation type="submission" date="2016-08" db="EMBL/GenBank/DDBJ databases">
        <title>Sequencing, Assembly and Comparative Genomics of S. aureofaciens ATCC 10762.</title>
        <authorList>
            <person name="Gradnigo J.S."/>
            <person name="Johnson N."/>
            <person name="Somerville G.A."/>
        </authorList>
    </citation>
    <scope>NUCLEOTIDE SEQUENCE [LARGE SCALE GENOMIC DNA]</scope>
    <source>
        <strain evidence="3">ATCC 10762</strain>
    </source>
</reference>
<evidence type="ECO:0008006" key="5">
    <source>
        <dbReference type="Google" id="ProtNLM"/>
    </source>
</evidence>
<protein>
    <recommendedName>
        <fullName evidence="5">DUF1634 domain-containing protein</fullName>
    </recommendedName>
</protein>
<keyword evidence="4" id="KW-1185">Reference proteome</keyword>
<dbReference type="EMBL" id="JPRF03000097">
    <property type="protein sequence ID" value="OEV32295.1"/>
    <property type="molecule type" value="Genomic_DNA"/>
</dbReference>